<protein>
    <submittedName>
        <fullName evidence="1">Uncharacterized protein</fullName>
    </submittedName>
</protein>
<evidence type="ECO:0000313" key="2">
    <source>
        <dbReference type="Proteomes" id="UP000219972"/>
    </source>
</evidence>
<reference evidence="1 2" key="1">
    <citation type="submission" date="2017-09" db="EMBL/GenBank/DDBJ databases">
        <title>Comparative genomics of rhizobia isolated from Phaseolus vulgaris in China.</title>
        <authorList>
            <person name="Tong W."/>
        </authorList>
    </citation>
    <scope>NUCLEOTIDE SEQUENCE [LARGE SCALE GENOMIC DNA]</scope>
    <source>
        <strain evidence="1 2">Y27</strain>
    </source>
</reference>
<sequence>MDPEIVGKSRNLGAIDILCCQPHAIMLGQTRDEYQHQSHLNIVIELLSSGRLQIHYAFLDA</sequence>
<dbReference type="Proteomes" id="UP000219972">
    <property type="component" value="Unassembled WGS sequence"/>
</dbReference>
<dbReference type="EMBL" id="NWSL01000015">
    <property type="protein sequence ID" value="PDS49641.1"/>
    <property type="molecule type" value="Genomic_DNA"/>
</dbReference>
<name>A0ABX4J396_9HYPH</name>
<accession>A0ABX4J396</accession>
<proteinExistence type="predicted"/>
<organism evidence="1 2">
    <name type="scientific">Rhizobium anhuiense</name>
    <dbReference type="NCBI Taxonomy" id="1184720"/>
    <lineage>
        <taxon>Bacteria</taxon>
        <taxon>Pseudomonadati</taxon>
        <taxon>Pseudomonadota</taxon>
        <taxon>Alphaproteobacteria</taxon>
        <taxon>Hyphomicrobiales</taxon>
        <taxon>Rhizobiaceae</taxon>
        <taxon>Rhizobium/Agrobacterium group</taxon>
        <taxon>Rhizobium</taxon>
    </lineage>
</organism>
<gene>
    <name evidence="1" type="ORF">CO662_22880</name>
</gene>
<evidence type="ECO:0000313" key="1">
    <source>
        <dbReference type="EMBL" id="PDS49641.1"/>
    </source>
</evidence>
<comment type="caution">
    <text evidence="1">The sequence shown here is derived from an EMBL/GenBank/DDBJ whole genome shotgun (WGS) entry which is preliminary data.</text>
</comment>
<keyword evidence="2" id="KW-1185">Reference proteome</keyword>